<keyword evidence="5" id="KW-0274">FAD</keyword>
<evidence type="ECO:0000256" key="4">
    <source>
        <dbReference type="ARBA" id="ARBA00022723"/>
    </source>
</evidence>
<keyword evidence="4" id="KW-0479">Metal-binding</keyword>
<dbReference type="PANTHER" id="PTHR43498">
    <property type="entry name" value="FERREDOXIN:COB-COM HETERODISULFIDE REDUCTASE SUBUNIT A"/>
    <property type="match status" value="1"/>
</dbReference>
<dbReference type="InterPro" id="IPR039650">
    <property type="entry name" value="HdrA-like"/>
</dbReference>
<dbReference type="SUPFAM" id="SSF54862">
    <property type="entry name" value="4Fe-4S ferredoxins"/>
    <property type="match status" value="1"/>
</dbReference>
<dbReference type="Gene3D" id="3.30.70.20">
    <property type="match status" value="1"/>
</dbReference>
<feature type="domain" description="4Fe-4S ferredoxin-type" evidence="9">
    <location>
        <begin position="148"/>
        <end position="177"/>
    </location>
</feature>
<dbReference type="InterPro" id="IPR036188">
    <property type="entry name" value="FAD/NAD-bd_sf"/>
</dbReference>
<comment type="cofactor">
    <cofactor evidence="1">
        <name>FAD</name>
        <dbReference type="ChEBI" id="CHEBI:57692"/>
    </cofactor>
</comment>
<dbReference type="PROSITE" id="PS00198">
    <property type="entry name" value="4FE4S_FER_1"/>
    <property type="match status" value="1"/>
</dbReference>
<gene>
    <name evidence="10" type="ORF">ENG67_04270</name>
</gene>
<dbReference type="GO" id="GO:0051539">
    <property type="term" value="F:4 iron, 4 sulfur cluster binding"/>
    <property type="evidence" value="ECO:0007669"/>
    <property type="project" value="UniProtKB-KW"/>
</dbReference>
<dbReference type="Pfam" id="PF12831">
    <property type="entry name" value="FAD_oxidored"/>
    <property type="match status" value="1"/>
</dbReference>
<dbReference type="EMBL" id="DRBW01000169">
    <property type="protein sequence ID" value="HDM90407.1"/>
    <property type="molecule type" value="Genomic_DNA"/>
</dbReference>
<name>A0A7C0XBA6_UNCW3</name>
<keyword evidence="7" id="KW-0408">Iron</keyword>
<keyword evidence="5" id="KW-0285">Flavoprotein</keyword>
<reference evidence="10" key="1">
    <citation type="journal article" date="2020" name="mSystems">
        <title>Genome- and Community-Level Interaction Insights into Carbon Utilization and Element Cycling Functions of Hydrothermarchaeota in Hydrothermal Sediment.</title>
        <authorList>
            <person name="Zhou Z."/>
            <person name="Liu Y."/>
            <person name="Xu W."/>
            <person name="Pan J."/>
            <person name="Luo Z.H."/>
            <person name="Li M."/>
        </authorList>
    </citation>
    <scope>NUCLEOTIDE SEQUENCE [LARGE SCALE GENOMIC DNA]</scope>
    <source>
        <strain evidence="10">HyVt-237</strain>
    </source>
</reference>
<dbReference type="PROSITE" id="PS51379">
    <property type="entry name" value="4FE4S_FER_2"/>
    <property type="match status" value="2"/>
</dbReference>
<dbReference type="Gene3D" id="3.50.50.60">
    <property type="entry name" value="FAD/NAD(P)-binding domain"/>
    <property type="match status" value="1"/>
</dbReference>
<comment type="caution">
    <text evidence="10">The sequence shown here is derived from an EMBL/GenBank/DDBJ whole genome shotgun (WGS) entry which is preliminary data.</text>
</comment>
<dbReference type="SUPFAM" id="SSF51971">
    <property type="entry name" value="Nucleotide-binding domain"/>
    <property type="match status" value="1"/>
</dbReference>
<dbReference type="GO" id="GO:0016491">
    <property type="term" value="F:oxidoreductase activity"/>
    <property type="evidence" value="ECO:0007669"/>
    <property type="project" value="UniProtKB-KW"/>
</dbReference>
<dbReference type="AlphaFoldDB" id="A0A7C0XBA6"/>
<dbReference type="GO" id="GO:0046872">
    <property type="term" value="F:metal ion binding"/>
    <property type="evidence" value="ECO:0007669"/>
    <property type="project" value="UniProtKB-KW"/>
</dbReference>
<feature type="domain" description="4Fe-4S ferredoxin-type" evidence="9">
    <location>
        <begin position="103"/>
        <end position="132"/>
    </location>
</feature>
<keyword evidence="3" id="KW-0004">4Fe-4S</keyword>
<dbReference type="SUPFAM" id="SSF51905">
    <property type="entry name" value="FAD/NAD(P)-binding domain"/>
    <property type="match status" value="1"/>
</dbReference>
<keyword evidence="8" id="KW-0411">Iron-sulfur</keyword>
<dbReference type="InterPro" id="IPR017900">
    <property type="entry name" value="4Fe4S_Fe_S_CS"/>
</dbReference>
<evidence type="ECO:0000256" key="8">
    <source>
        <dbReference type="ARBA" id="ARBA00023014"/>
    </source>
</evidence>
<evidence type="ECO:0000256" key="5">
    <source>
        <dbReference type="ARBA" id="ARBA00022827"/>
    </source>
</evidence>
<dbReference type="Gene3D" id="3.40.50.720">
    <property type="entry name" value="NAD(P)-binding Rossmann-like Domain"/>
    <property type="match status" value="1"/>
</dbReference>
<accession>A0A7C0XBA6</accession>
<feature type="non-terminal residue" evidence="10">
    <location>
        <position position="590"/>
    </location>
</feature>
<keyword evidence="6" id="KW-0560">Oxidoreductase</keyword>
<proteinExistence type="inferred from homology"/>
<protein>
    <submittedName>
        <fullName evidence="10">FAD-dependent oxidoreductase</fullName>
    </submittedName>
</protein>
<evidence type="ECO:0000313" key="10">
    <source>
        <dbReference type="EMBL" id="HDM90407.1"/>
    </source>
</evidence>
<comment type="similarity">
    <text evidence="2">Belongs to the HdrA family.</text>
</comment>
<evidence type="ECO:0000256" key="3">
    <source>
        <dbReference type="ARBA" id="ARBA00022485"/>
    </source>
</evidence>
<dbReference type="Pfam" id="PF13450">
    <property type="entry name" value="NAD_binding_8"/>
    <property type="match status" value="1"/>
</dbReference>
<dbReference type="Pfam" id="PF00037">
    <property type="entry name" value="Fer4"/>
    <property type="match status" value="1"/>
</dbReference>
<organism evidence="10">
    <name type="scientific">candidate division WOR-3 bacterium</name>
    <dbReference type="NCBI Taxonomy" id="2052148"/>
    <lineage>
        <taxon>Bacteria</taxon>
        <taxon>Bacteria division WOR-3</taxon>
    </lineage>
</organism>
<sequence>MKKVVIQGAGIAGIAAALDAAEKGREVLLVEKTPWIGGKLSQLDFQFPNDQCGMCQVYSLFGERIPQFCLRRILDHPRIEVLTNSEVVEVRGKKGNLKIKIRKSPRGVRETCYACDRCAEVCPVEIPDSFNYGTTKAIYLKYPNCFPNIYAIDFERCTRCGECVKVCPVDAIDLNEKEEIEEVEADILLVASGIKERDLGYLEEYGYGRIKNAIISTHFERLLSELGPTEGLPRRPSDGKIARKVAFIQCAGSRDRKNPNCSSICCMYALKEARLLRRKIPDAEPVIFYMDMRTYGKGEYRYFLTSGVKTVPSRPAKVDEDDEGNPILYYVDADGNQRKEKFDLIVFSVGTETAEETFKDTDGVVKLYDQPLEISEAISAAYASTLEVEPSGEGDGKIWQPSEDKEEIAYVITSYAEGRVNEADLPGPIFRTNYLRRQEEVKELYDELKKADIERFVVLASEPYYVDYNLRKFFDPLQYQIVDVYQGDPLFAIKSAVRRLKYLNPVPGERKPVKGSVVVIGGGIAGMTAAASLAERGFEVHIIEKNGSFGGNALRIGKTIDGKDVGKTLKELEKRLKKAGVKIHLNSELT</sequence>
<dbReference type="PANTHER" id="PTHR43498:SF1">
    <property type="entry name" value="COB--COM HETERODISULFIDE REDUCTASE IRON-SULFUR SUBUNIT A"/>
    <property type="match status" value="1"/>
</dbReference>
<evidence type="ECO:0000256" key="6">
    <source>
        <dbReference type="ARBA" id="ARBA00023002"/>
    </source>
</evidence>
<dbReference type="InterPro" id="IPR017896">
    <property type="entry name" value="4Fe4S_Fe-S-bd"/>
</dbReference>
<evidence type="ECO:0000256" key="2">
    <source>
        <dbReference type="ARBA" id="ARBA00006561"/>
    </source>
</evidence>
<evidence type="ECO:0000259" key="9">
    <source>
        <dbReference type="PROSITE" id="PS51379"/>
    </source>
</evidence>
<evidence type="ECO:0000256" key="1">
    <source>
        <dbReference type="ARBA" id="ARBA00001974"/>
    </source>
</evidence>
<dbReference type="Proteomes" id="UP000885931">
    <property type="component" value="Unassembled WGS sequence"/>
</dbReference>
<evidence type="ECO:0000256" key="7">
    <source>
        <dbReference type="ARBA" id="ARBA00023004"/>
    </source>
</evidence>